<dbReference type="EMBL" id="HAEI01013259">
    <property type="protein sequence ID" value="SBS15728.1"/>
    <property type="molecule type" value="Transcribed_RNA"/>
</dbReference>
<protein>
    <submittedName>
        <fullName evidence="1">Uncharacterized protein</fullName>
    </submittedName>
</protein>
<sequence length="37" mass="4475">MFMDMKMNTYRKPTQTNAYYGHQTSEHPTIHKMSVIR</sequence>
<reference evidence="1" key="1">
    <citation type="submission" date="2016-05" db="EMBL/GenBank/DDBJ databases">
        <authorList>
            <person name="Lavstsen T."/>
            <person name="Jespersen J.S."/>
        </authorList>
    </citation>
    <scope>NUCLEOTIDE SEQUENCE</scope>
    <source>
        <tissue evidence="1">Brain</tissue>
    </source>
</reference>
<evidence type="ECO:0000313" key="1">
    <source>
        <dbReference type="EMBL" id="SBS15728.1"/>
    </source>
</evidence>
<accession>A0A1A8SCR5</accession>
<feature type="non-terminal residue" evidence="1">
    <location>
        <position position="37"/>
    </location>
</feature>
<gene>
    <name evidence="1" type="primary">Nfu_g_1_024190</name>
</gene>
<proteinExistence type="predicted"/>
<name>A0A1A8SCR5_9TELE</name>
<reference evidence="1" key="2">
    <citation type="submission" date="2016-06" db="EMBL/GenBank/DDBJ databases">
        <title>The genome of a short-lived fish provides insights into sex chromosome evolution and the genetic control of aging.</title>
        <authorList>
            <person name="Reichwald K."/>
            <person name="Felder M."/>
            <person name="Petzold A."/>
            <person name="Koch P."/>
            <person name="Groth M."/>
            <person name="Platzer M."/>
        </authorList>
    </citation>
    <scope>NUCLEOTIDE SEQUENCE</scope>
    <source>
        <tissue evidence="1">Brain</tissue>
    </source>
</reference>
<organism evidence="1">
    <name type="scientific">Nothobranchius rachovii</name>
    <name type="common">bluefin notho</name>
    <dbReference type="NCBI Taxonomy" id="451742"/>
    <lineage>
        <taxon>Eukaryota</taxon>
        <taxon>Metazoa</taxon>
        <taxon>Chordata</taxon>
        <taxon>Craniata</taxon>
        <taxon>Vertebrata</taxon>
        <taxon>Euteleostomi</taxon>
        <taxon>Actinopterygii</taxon>
        <taxon>Neopterygii</taxon>
        <taxon>Teleostei</taxon>
        <taxon>Neoteleostei</taxon>
        <taxon>Acanthomorphata</taxon>
        <taxon>Ovalentaria</taxon>
        <taxon>Atherinomorphae</taxon>
        <taxon>Cyprinodontiformes</taxon>
        <taxon>Nothobranchiidae</taxon>
        <taxon>Nothobranchius</taxon>
    </lineage>
</organism>
<dbReference type="AlphaFoldDB" id="A0A1A8SCR5"/>